<dbReference type="EMBL" id="JAMQOP010000001">
    <property type="protein sequence ID" value="MDS0298626.1"/>
    <property type="molecule type" value="Genomic_DNA"/>
</dbReference>
<dbReference type="Proteomes" id="UP001257060">
    <property type="component" value="Unassembled WGS sequence"/>
</dbReference>
<evidence type="ECO:0000313" key="3">
    <source>
        <dbReference type="Proteomes" id="UP001257060"/>
    </source>
</evidence>
<organism evidence="2 3">
    <name type="scientific">Halogeometricum salsisoli</name>
    <dbReference type="NCBI Taxonomy" id="2950536"/>
    <lineage>
        <taxon>Archaea</taxon>
        <taxon>Methanobacteriati</taxon>
        <taxon>Methanobacteriota</taxon>
        <taxon>Stenosarchaea group</taxon>
        <taxon>Halobacteria</taxon>
        <taxon>Halobacteriales</taxon>
        <taxon>Haloferacaceae</taxon>
        <taxon>Halogeometricum</taxon>
    </lineage>
</organism>
<proteinExistence type="predicted"/>
<evidence type="ECO:0000313" key="2">
    <source>
        <dbReference type="EMBL" id="MDS0298626.1"/>
    </source>
</evidence>
<feature type="region of interest" description="Disordered" evidence="1">
    <location>
        <begin position="80"/>
        <end position="127"/>
    </location>
</feature>
<accession>A0ABU2GDT7</accession>
<gene>
    <name evidence="2" type="ORF">NDI76_07720</name>
</gene>
<keyword evidence="3" id="KW-1185">Reference proteome</keyword>
<evidence type="ECO:0000256" key="1">
    <source>
        <dbReference type="SAM" id="MobiDB-lite"/>
    </source>
</evidence>
<comment type="caution">
    <text evidence="2">The sequence shown here is derived from an EMBL/GenBank/DDBJ whole genome shotgun (WGS) entry which is preliminary data.</text>
</comment>
<dbReference type="RefSeq" id="WP_310923424.1">
    <property type="nucleotide sequence ID" value="NZ_JAMQOP010000001.1"/>
</dbReference>
<protein>
    <submittedName>
        <fullName evidence="2">Uncharacterized protein</fullName>
    </submittedName>
</protein>
<sequence>MDDPDDSGPVAGDPATVAETLQRHLEDESDTERVGALQPVVEAVAGWRDADSVTPDDWLAALEAAADVLYLRTDEGVLRHRPTVSGDRIDPEPFRFAADPDGDESGSRSGSGSENAPGADRAEPLSYTEASSLLEGASVTIGIVADLSLEVRARFLTEE</sequence>
<reference evidence="2 3" key="1">
    <citation type="submission" date="2022-06" db="EMBL/GenBank/DDBJ databases">
        <title>Halogeometricum sp. a new haloarchaeum isolate from saline soil.</title>
        <authorList>
            <person name="Strakova D."/>
            <person name="Galisteo C."/>
            <person name="Sanchez-Porro C."/>
            <person name="Ventosa A."/>
        </authorList>
    </citation>
    <scope>NUCLEOTIDE SEQUENCE [LARGE SCALE GENOMIC DNA]</scope>
    <source>
        <strain evidence="2 3">S1BR25-6</strain>
    </source>
</reference>
<name>A0ABU2GDT7_9EURY</name>